<comment type="catalytic activity">
    <reaction evidence="6">
        <text>a 2'-deoxycytidine in DNA + S-adenosyl-L-methionine = a 5-methyl-2'-deoxycytidine in DNA + S-adenosyl-L-homocysteine + H(+)</text>
        <dbReference type="Rhea" id="RHEA:13681"/>
        <dbReference type="Rhea" id="RHEA-COMP:11369"/>
        <dbReference type="Rhea" id="RHEA-COMP:11370"/>
        <dbReference type="ChEBI" id="CHEBI:15378"/>
        <dbReference type="ChEBI" id="CHEBI:57856"/>
        <dbReference type="ChEBI" id="CHEBI:59789"/>
        <dbReference type="ChEBI" id="CHEBI:85452"/>
        <dbReference type="ChEBI" id="CHEBI:85454"/>
        <dbReference type="EC" id="2.1.1.37"/>
    </reaction>
</comment>
<dbReference type="InterPro" id="IPR029063">
    <property type="entry name" value="SAM-dependent_MTases_sf"/>
</dbReference>
<dbReference type="GO" id="GO:0003886">
    <property type="term" value="F:DNA (cytosine-5-)-methyltransferase activity"/>
    <property type="evidence" value="ECO:0007669"/>
    <property type="project" value="UniProtKB-EC"/>
</dbReference>
<gene>
    <name evidence="9" type="ORF">EDF85_1373</name>
</gene>
<evidence type="ECO:0000256" key="3">
    <source>
        <dbReference type="ARBA" id="ARBA00022679"/>
    </source>
</evidence>
<keyword evidence="3 7" id="KW-0808">Transferase</keyword>
<evidence type="ECO:0000256" key="7">
    <source>
        <dbReference type="PROSITE-ProRule" id="PRU01016"/>
    </source>
</evidence>
<reference evidence="9 10" key="1">
    <citation type="submission" date="2018-11" db="EMBL/GenBank/DDBJ databases">
        <title>Genomic analyses of the natural microbiome of Caenorhabditis elegans.</title>
        <authorList>
            <person name="Samuel B."/>
        </authorList>
    </citation>
    <scope>NUCLEOTIDE SEQUENCE [LARGE SCALE GENOMIC DNA]</scope>
    <source>
        <strain evidence="9 10">BIGb0473</strain>
    </source>
</reference>
<dbReference type="Pfam" id="PF00145">
    <property type="entry name" value="DNA_methylase"/>
    <property type="match status" value="2"/>
</dbReference>
<dbReference type="GO" id="GO:0009307">
    <property type="term" value="P:DNA restriction-modification system"/>
    <property type="evidence" value="ECO:0007669"/>
    <property type="project" value="UniProtKB-KW"/>
</dbReference>
<dbReference type="InterPro" id="IPR001525">
    <property type="entry name" value="C5_MeTfrase"/>
</dbReference>
<dbReference type="RefSeq" id="WP_123752590.1">
    <property type="nucleotide sequence ID" value="NZ_RJUR01000011.1"/>
</dbReference>
<feature type="active site" evidence="7">
    <location>
        <position position="77"/>
    </location>
</feature>
<dbReference type="AlphaFoldDB" id="A0A9X8EPK8"/>
<evidence type="ECO:0000256" key="6">
    <source>
        <dbReference type="ARBA" id="ARBA00047422"/>
    </source>
</evidence>
<dbReference type="EC" id="2.1.1.37" evidence="1"/>
<dbReference type="PROSITE" id="PS51679">
    <property type="entry name" value="SAM_MT_C5"/>
    <property type="match status" value="1"/>
</dbReference>
<sequence>MPITYGSVCSGIEAATVAWHPLGWQAAWYAEIEPFPSAVLAHHYPKTPNHGDMTRLAAMVLSGKILAPDALVGGTPCQAFSVAGMREGLNDPRGALTIKYVELLDAIDHVRTKRGEPEAACLWENVPGVLSDKGNAFGCFLGALVGESEELQPPGGKWKDAGCVYGPTRTVAWRVLDAQYFGLAQRRRRVFVVASARAGFDPLEVLFEREGVRRDTPPRRGEGQDLAGRAPFGPALQCGCGYVFGLDLGQYGCPNCEGDEGPAVEVLAGVPAYGGHSLQSDVSQSATLTAKDTRMDMESETFCIQDRVAGTLRSTDGGSDVDHAMASHLVAPTLQANGKAAGSATQQDAENGMLVVHGTQDPGVLYGLAHPLGRNSGQENALLAFSCKDHGADAGLLAPTLRAMGHGSSHPNAGGQVAVCITGDITHTLKAEGFDASEDGTGRGQPMVNGGAGVRRLTPRECEWLQGFPGDHTRIPYRGKPADECPDGPRYKAIGNSKAVFVVRWIGQRIQAQLTRDR</sequence>
<dbReference type="EMBL" id="RJUR01000011">
    <property type="protein sequence ID" value="ROQ53609.1"/>
    <property type="molecule type" value="Genomic_DNA"/>
</dbReference>
<comment type="similarity">
    <text evidence="7">Belongs to the class I-like SAM-binding methyltransferase superfamily. C5-methyltransferase family.</text>
</comment>
<dbReference type="Gene3D" id="3.40.50.150">
    <property type="entry name" value="Vaccinia Virus protein VP39"/>
    <property type="match status" value="1"/>
</dbReference>
<dbReference type="GO" id="GO:0032259">
    <property type="term" value="P:methylation"/>
    <property type="evidence" value="ECO:0007669"/>
    <property type="project" value="UniProtKB-KW"/>
</dbReference>
<keyword evidence="2 7" id="KW-0489">Methyltransferase</keyword>
<comment type="caution">
    <text evidence="9">The sequence shown here is derived from an EMBL/GenBank/DDBJ whole genome shotgun (WGS) entry which is preliminary data.</text>
</comment>
<evidence type="ECO:0000256" key="5">
    <source>
        <dbReference type="ARBA" id="ARBA00022747"/>
    </source>
</evidence>
<dbReference type="InterPro" id="IPR050750">
    <property type="entry name" value="C5-MTase"/>
</dbReference>
<accession>A0A9X8EPK8</accession>
<dbReference type="PANTHER" id="PTHR46098">
    <property type="entry name" value="TRNA (CYTOSINE(38)-C(5))-METHYLTRANSFERASE"/>
    <property type="match status" value="1"/>
</dbReference>
<dbReference type="InterPro" id="IPR018117">
    <property type="entry name" value="C5_DNA_meth_AS"/>
</dbReference>
<keyword evidence="4 7" id="KW-0949">S-adenosyl-L-methionine</keyword>
<dbReference type="Proteomes" id="UP000269115">
    <property type="component" value="Unassembled WGS sequence"/>
</dbReference>
<evidence type="ECO:0000256" key="4">
    <source>
        <dbReference type="ARBA" id="ARBA00022691"/>
    </source>
</evidence>
<proteinExistence type="inferred from homology"/>
<evidence type="ECO:0000313" key="9">
    <source>
        <dbReference type="EMBL" id="ROQ53609.1"/>
    </source>
</evidence>
<feature type="region of interest" description="Disordered" evidence="8">
    <location>
        <begin position="434"/>
        <end position="453"/>
    </location>
</feature>
<evidence type="ECO:0000256" key="1">
    <source>
        <dbReference type="ARBA" id="ARBA00011975"/>
    </source>
</evidence>
<dbReference type="PROSITE" id="PS00094">
    <property type="entry name" value="C5_MTASE_1"/>
    <property type="match status" value="1"/>
</dbReference>
<evidence type="ECO:0000256" key="2">
    <source>
        <dbReference type="ARBA" id="ARBA00022603"/>
    </source>
</evidence>
<protein>
    <recommendedName>
        <fullName evidence="1">DNA (cytosine-5-)-methyltransferase</fullName>
        <ecNumber evidence="1">2.1.1.37</ecNumber>
    </recommendedName>
</protein>
<evidence type="ECO:0000256" key="8">
    <source>
        <dbReference type="SAM" id="MobiDB-lite"/>
    </source>
</evidence>
<keyword evidence="5" id="KW-0680">Restriction system</keyword>
<organism evidence="9 10">
    <name type="scientific">Pseudomonas putida</name>
    <name type="common">Arthrobacter siderocapsulatus</name>
    <dbReference type="NCBI Taxonomy" id="303"/>
    <lineage>
        <taxon>Bacteria</taxon>
        <taxon>Pseudomonadati</taxon>
        <taxon>Pseudomonadota</taxon>
        <taxon>Gammaproteobacteria</taxon>
        <taxon>Pseudomonadales</taxon>
        <taxon>Pseudomonadaceae</taxon>
        <taxon>Pseudomonas</taxon>
    </lineage>
</organism>
<evidence type="ECO:0000313" key="10">
    <source>
        <dbReference type="Proteomes" id="UP000269115"/>
    </source>
</evidence>
<dbReference type="SUPFAM" id="SSF53335">
    <property type="entry name" value="S-adenosyl-L-methionine-dependent methyltransferases"/>
    <property type="match status" value="1"/>
</dbReference>
<dbReference type="Gene3D" id="3.90.120.10">
    <property type="entry name" value="DNA Methylase, subunit A, domain 2"/>
    <property type="match status" value="1"/>
</dbReference>
<dbReference type="PANTHER" id="PTHR46098:SF1">
    <property type="entry name" value="TRNA (CYTOSINE(38)-C(5))-METHYLTRANSFERASE"/>
    <property type="match status" value="1"/>
</dbReference>
<name>A0A9X8EPK8_PSEPU</name>